<protein>
    <submittedName>
        <fullName evidence="3">IucC family-domain-containing protein</fullName>
    </submittedName>
</protein>
<dbReference type="InterPro" id="IPR037455">
    <property type="entry name" value="LucA/IucC-like"/>
</dbReference>
<comment type="caution">
    <text evidence="3">The sequence shown here is derived from an EMBL/GenBank/DDBJ whole genome shotgun (WGS) entry which is preliminary data.</text>
</comment>
<name>A0A433PPN6_9FUNG</name>
<dbReference type="Proteomes" id="UP000274822">
    <property type="component" value="Unassembled WGS sequence"/>
</dbReference>
<evidence type="ECO:0000313" key="3">
    <source>
        <dbReference type="EMBL" id="RUS19544.1"/>
    </source>
</evidence>
<dbReference type="EMBL" id="RBNJ01021540">
    <property type="protein sequence ID" value="RUS19544.1"/>
    <property type="molecule type" value="Genomic_DNA"/>
</dbReference>
<dbReference type="PANTHER" id="PTHR34384:SF5">
    <property type="entry name" value="L-2,3-DIAMINOPROPANOATE--CITRATE LIGASE"/>
    <property type="match status" value="1"/>
</dbReference>
<feature type="domain" description="Aerobactin siderophore biosynthesis IucA/IucC-like C-terminal" evidence="2">
    <location>
        <begin position="498"/>
        <end position="564"/>
    </location>
</feature>
<feature type="domain" description="Aerobactin siderophore biosynthesis IucA/IucC N-terminal" evidence="1">
    <location>
        <begin position="215"/>
        <end position="441"/>
    </location>
</feature>
<sequence>MPPTAMPVSFITYTTQSAPLPQFPSNLAKAHFATSSRLLACLVTEGLLDAYIILHDSATDLQSDGHVTSCVVMDPTKVINKSKAPRDPSRSWSWDSAIAVFRVSHFPIMQNDGQKPQKYQGMKIALLDPADMIPPIYEVEQANGQQDRPVPKFSIGPARLCVADTLNLWRRVSSIIRVEPEVAQQIGMELLSSVEHQEYAYCHRKSMLTLSSPSIEWEQSVVEGHATHPMHKSRHAVHPIPTLQPTTQLANINLRCIALPRNQLLMRGPFEALLSPLTNSVLSSCRPLIPPHYVILPIHPLQLPNIILHFSSKAIILPSTVFIPARALTSLRTVVLKDQCLLPAHSLKLSLGVKISSALRTITPYSTFFGPGLSRDVIPRLTVIREVLWIEKEIASCVVDCEDSDVAKHCSCVVRETFESENEDSLSSQHGERIIICAALIEKCSNYDDTSVVEKVWGLDTHEKRIAFLERHVIASPTPFHYHSIITFNSTLNRLAFFLNSYVILILRAFLPPCLNNGFAFEVHGQNVLARFDRVTGQLRGFVVRDFGGVKFHQETLKQSCGVRADVLPGSAMVAEEIAEVGPDTYFRLMTPFNCETNI</sequence>
<dbReference type="GO" id="GO:0016881">
    <property type="term" value="F:acid-amino acid ligase activity"/>
    <property type="evidence" value="ECO:0007669"/>
    <property type="project" value="UniProtKB-ARBA"/>
</dbReference>
<keyword evidence="4" id="KW-1185">Reference proteome</keyword>
<dbReference type="PANTHER" id="PTHR34384">
    <property type="entry name" value="L-2,3-DIAMINOPROPANOATE--CITRATE LIGASE"/>
    <property type="match status" value="1"/>
</dbReference>
<dbReference type="InterPro" id="IPR007310">
    <property type="entry name" value="Aerobactin_biosyn_IucA/IucC_N"/>
</dbReference>
<dbReference type="GO" id="GO:0019290">
    <property type="term" value="P:siderophore biosynthetic process"/>
    <property type="evidence" value="ECO:0007669"/>
    <property type="project" value="InterPro"/>
</dbReference>
<feature type="non-terminal residue" evidence="3">
    <location>
        <position position="599"/>
    </location>
</feature>
<reference evidence="3 4" key="1">
    <citation type="journal article" date="2018" name="New Phytol.">
        <title>Phylogenomics of Endogonaceae and evolution of mycorrhizas within Mucoromycota.</title>
        <authorList>
            <person name="Chang Y."/>
            <person name="Desiro A."/>
            <person name="Na H."/>
            <person name="Sandor L."/>
            <person name="Lipzen A."/>
            <person name="Clum A."/>
            <person name="Barry K."/>
            <person name="Grigoriev I.V."/>
            <person name="Martin F.M."/>
            <person name="Stajich J.E."/>
            <person name="Smith M.E."/>
            <person name="Bonito G."/>
            <person name="Spatafora J.W."/>
        </authorList>
    </citation>
    <scope>NUCLEOTIDE SEQUENCE [LARGE SCALE GENOMIC DNA]</scope>
    <source>
        <strain evidence="3 4">AD002</strain>
    </source>
</reference>
<dbReference type="Gene3D" id="1.10.510.40">
    <property type="match status" value="1"/>
</dbReference>
<evidence type="ECO:0000313" key="4">
    <source>
        <dbReference type="Proteomes" id="UP000274822"/>
    </source>
</evidence>
<accession>A0A433PPN6</accession>
<proteinExistence type="predicted"/>
<dbReference type="InterPro" id="IPR022770">
    <property type="entry name" value="IucA/IucC-like_C"/>
</dbReference>
<organism evidence="3 4">
    <name type="scientific">Jimgerdemannia flammicorona</name>
    <dbReference type="NCBI Taxonomy" id="994334"/>
    <lineage>
        <taxon>Eukaryota</taxon>
        <taxon>Fungi</taxon>
        <taxon>Fungi incertae sedis</taxon>
        <taxon>Mucoromycota</taxon>
        <taxon>Mucoromycotina</taxon>
        <taxon>Endogonomycetes</taxon>
        <taxon>Endogonales</taxon>
        <taxon>Endogonaceae</taxon>
        <taxon>Jimgerdemannia</taxon>
    </lineage>
</organism>
<dbReference type="Pfam" id="PF04183">
    <property type="entry name" value="IucA_IucC"/>
    <property type="match status" value="1"/>
</dbReference>
<dbReference type="AlphaFoldDB" id="A0A433PPN6"/>
<evidence type="ECO:0000259" key="1">
    <source>
        <dbReference type="Pfam" id="PF04183"/>
    </source>
</evidence>
<gene>
    <name evidence="3" type="ORF">BC938DRAFT_475718</name>
</gene>
<dbReference type="Pfam" id="PF06276">
    <property type="entry name" value="FhuF"/>
    <property type="match status" value="1"/>
</dbReference>
<evidence type="ECO:0000259" key="2">
    <source>
        <dbReference type="Pfam" id="PF06276"/>
    </source>
</evidence>